<dbReference type="InterPro" id="IPR052517">
    <property type="entry name" value="GlcG_carb_metab_protein"/>
</dbReference>
<evidence type="ECO:0000313" key="2">
    <source>
        <dbReference type="Proteomes" id="UP000776276"/>
    </source>
</evidence>
<keyword evidence="2" id="KW-1185">Reference proteome</keyword>
<dbReference type="RefSeq" id="WP_216327365.1">
    <property type="nucleotide sequence ID" value="NZ_JAHKRT010000009.1"/>
</dbReference>
<evidence type="ECO:0000313" key="1">
    <source>
        <dbReference type="EMBL" id="MBU3079354.1"/>
    </source>
</evidence>
<comment type="caution">
    <text evidence="1">The sequence shown here is derived from an EMBL/GenBank/DDBJ whole genome shotgun (WGS) entry which is preliminary data.</text>
</comment>
<dbReference type="PANTHER" id="PTHR34309">
    <property type="entry name" value="SLR1406 PROTEIN"/>
    <property type="match status" value="1"/>
</dbReference>
<protein>
    <submittedName>
        <fullName evidence="1">Heme-binding protein</fullName>
    </submittedName>
</protein>
<name>A0ABS6BME3_9SPHN</name>
<organism evidence="1 2">
    <name type="scientific">Sphingomonas quercus</name>
    <dbReference type="NCBI Taxonomy" id="2842451"/>
    <lineage>
        <taxon>Bacteria</taxon>
        <taxon>Pseudomonadati</taxon>
        <taxon>Pseudomonadota</taxon>
        <taxon>Alphaproteobacteria</taxon>
        <taxon>Sphingomonadales</taxon>
        <taxon>Sphingomonadaceae</taxon>
        <taxon>Sphingomonas</taxon>
    </lineage>
</organism>
<proteinExistence type="predicted"/>
<sequence length="139" mass="14277">MPTARQTLTLDDARRLIAAGEAKALEIGVPYNLAVVDDGGNLIAHVRMDGAWLGSIDIAIHKAFTARAFDMSTEDLAKMSQSGKPLFGIHATNHERIVIFGGGAPVKAGDVVIGAVGASGGTVDQDIEVVEAALGGLDG</sequence>
<accession>A0ABS6BME3</accession>
<dbReference type="Proteomes" id="UP000776276">
    <property type="component" value="Unassembled WGS sequence"/>
</dbReference>
<gene>
    <name evidence="1" type="ORF">KOF26_15965</name>
</gene>
<dbReference type="EMBL" id="JAHKRT010000009">
    <property type="protein sequence ID" value="MBU3079354.1"/>
    <property type="molecule type" value="Genomic_DNA"/>
</dbReference>
<dbReference type="InterPro" id="IPR005624">
    <property type="entry name" value="PduO/GlcC-like"/>
</dbReference>
<reference evidence="1 2" key="1">
    <citation type="submission" date="2021-06" db="EMBL/GenBank/DDBJ databases">
        <title>Sphingomonas sp. XMGL2, whole genome shotgun sequencing project.</title>
        <authorList>
            <person name="Zhao G."/>
            <person name="Shen L."/>
        </authorList>
    </citation>
    <scope>NUCLEOTIDE SEQUENCE [LARGE SCALE GENOMIC DNA]</scope>
    <source>
        <strain evidence="1 2">XMGL2</strain>
    </source>
</reference>
<dbReference type="Pfam" id="PF03928">
    <property type="entry name" value="HbpS-like"/>
    <property type="match status" value="1"/>
</dbReference>
<dbReference type="PANTHER" id="PTHR34309:SF1">
    <property type="entry name" value="PROTEIN GLCG"/>
    <property type="match status" value="1"/>
</dbReference>